<feature type="signal peptide" evidence="1">
    <location>
        <begin position="1"/>
        <end position="29"/>
    </location>
</feature>
<dbReference type="InterPro" id="IPR032710">
    <property type="entry name" value="NTF2-like_dom_sf"/>
</dbReference>
<proteinExistence type="predicted"/>
<reference evidence="2 3" key="1">
    <citation type="submission" date="2020-05" db="EMBL/GenBank/DDBJ databases">
        <title>Flexivirga sp. ID2601S isolated from air conditioner.</title>
        <authorList>
            <person name="Kim D.H."/>
        </authorList>
    </citation>
    <scope>NUCLEOTIDE SEQUENCE [LARGE SCALE GENOMIC DNA]</scope>
    <source>
        <strain evidence="2 3">ID2601S</strain>
    </source>
</reference>
<evidence type="ECO:0008006" key="4">
    <source>
        <dbReference type="Google" id="ProtNLM"/>
    </source>
</evidence>
<dbReference type="EMBL" id="JABENB010000003">
    <property type="protein sequence ID" value="NNG40727.1"/>
    <property type="molecule type" value="Genomic_DNA"/>
</dbReference>
<organism evidence="2 3">
    <name type="scientific">Flexivirga aerilata</name>
    <dbReference type="NCBI Taxonomy" id="1656889"/>
    <lineage>
        <taxon>Bacteria</taxon>
        <taxon>Bacillati</taxon>
        <taxon>Actinomycetota</taxon>
        <taxon>Actinomycetes</taxon>
        <taxon>Micrococcales</taxon>
        <taxon>Dermacoccaceae</taxon>
        <taxon>Flexivirga</taxon>
    </lineage>
</organism>
<comment type="caution">
    <text evidence="2">The sequence shown here is derived from an EMBL/GenBank/DDBJ whole genome shotgun (WGS) entry which is preliminary data.</text>
</comment>
<keyword evidence="1" id="KW-0732">Signal</keyword>
<feature type="chain" id="PRO_5039151555" description="Nuclear transport factor 2 family protein" evidence="1">
    <location>
        <begin position="30"/>
        <end position="227"/>
    </location>
</feature>
<name>A0A849ALR8_9MICO</name>
<dbReference type="Proteomes" id="UP000557772">
    <property type="component" value="Unassembled WGS sequence"/>
</dbReference>
<dbReference type="PROSITE" id="PS51257">
    <property type="entry name" value="PROKAR_LIPOPROTEIN"/>
    <property type="match status" value="1"/>
</dbReference>
<gene>
    <name evidence="2" type="ORF">HJ588_15795</name>
</gene>
<dbReference type="RefSeq" id="WP_171157438.1">
    <property type="nucleotide sequence ID" value="NZ_JABENB010000003.1"/>
</dbReference>
<evidence type="ECO:0000313" key="3">
    <source>
        <dbReference type="Proteomes" id="UP000557772"/>
    </source>
</evidence>
<evidence type="ECO:0000256" key="1">
    <source>
        <dbReference type="SAM" id="SignalP"/>
    </source>
</evidence>
<evidence type="ECO:0000313" key="2">
    <source>
        <dbReference type="EMBL" id="NNG40727.1"/>
    </source>
</evidence>
<dbReference type="AlphaFoldDB" id="A0A849ALR8"/>
<accession>A0A849ALR8</accession>
<protein>
    <recommendedName>
        <fullName evidence="4">Nuclear transport factor 2 family protein</fullName>
    </recommendedName>
</protein>
<sequence length="227" mass="24303">MQPICRGPTIATATVVALLLAACTASGSADTPSAHDPSRSESNGACTDTTVRKLVIGFVRAFNAGDQPTLQRIWARQGNGFDWYSTDGPGQRIGSVAQDRAGLERYFAGRHEAGERLRLTSFQFNGNTAGYGNFQYTLIRRADDLAPTKYTGKGAAICTSTRSMLGVWSMAKTPTPRAKAETHAAAALSWQRPRSSRQAAGFVCASHWPRPASGANRGMMAVVSYVK</sequence>
<dbReference type="SUPFAM" id="SSF54427">
    <property type="entry name" value="NTF2-like"/>
    <property type="match status" value="1"/>
</dbReference>
<keyword evidence="3" id="KW-1185">Reference proteome</keyword>